<evidence type="ECO:0000256" key="1">
    <source>
        <dbReference type="ARBA" id="ARBA00004906"/>
    </source>
</evidence>
<dbReference type="Gramene" id="TraesNOR4A03G02217860.1">
    <property type="protein sequence ID" value="TraesNOR4A03G02217860.1.CDS1"/>
    <property type="gene ID" value="TraesNOR4A03G02217860"/>
</dbReference>
<dbReference type="Gramene" id="TraesCAD_scaffold_456491_01G000100.1">
    <property type="protein sequence ID" value="TraesCAD_scaffold_456491_01G000100.1"/>
    <property type="gene ID" value="TraesCAD_scaffold_456491_01G000100"/>
</dbReference>
<dbReference type="InterPro" id="IPR011333">
    <property type="entry name" value="SKP1/BTB/POZ_sf"/>
</dbReference>
<comment type="pathway">
    <text evidence="1">Protein modification; protein ubiquitination.</text>
</comment>
<dbReference type="InterPro" id="IPR000210">
    <property type="entry name" value="BTB/POZ_dom"/>
</dbReference>
<dbReference type="SMR" id="A0A3B6I232"/>
<dbReference type="Gramene" id="TraesROB_scaffold_097278_01G000100.1">
    <property type="protein sequence ID" value="TraesROB_scaffold_097278_01G000100.1"/>
    <property type="gene ID" value="TraesROB_scaffold_097278_01G000100"/>
</dbReference>
<evidence type="ECO:0000259" key="4">
    <source>
        <dbReference type="PROSITE" id="PS50144"/>
    </source>
</evidence>
<dbReference type="AlphaFoldDB" id="A0A3B6I232"/>
<dbReference type="Proteomes" id="UP000019116">
    <property type="component" value="Chromosome 4A"/>
</dbReference>
<dbReference type="Gramene" id="TraesCS4A02G432500.1">
    <property type="protein sequence ID" value="TraesCS4A02G432500.1.cds1"/>
    <property type="gene ID" value="TraesCS4A02G432500"/>
</dbReference>
<evidence type="ECO:0000259" key="3">
    <source>
        <dbReference type="PROSITE" id="PS50097"/>
    </source>
</evidence>
<dbReference type="PROSITE" id="PS50144">
    <property type="entry name" value="MATH"/>
    <property type="match status" value="1"/>
</dbReference>
<dbReference type="Gene3D" id="2.60.210.10">
    <property type="entry name" value="Apoptosis, Tumor Necrosis Factor Receptor Associated Protein 2, Chain A"/>
    <property type="match status" value="1"/>
</dbReference>
<reference evidence="5" key="1">
    <citation type="submission" date="2018-08" db="EMBL/GenBank/DDBJ databases">
        <authorList>
            <person name="Rossello M."/>
        </authorList>
    </citation>
    <scope>NUCLEOTIDE SEQUENCE [LARGE SCALE GENOMIC DNA]</scope>
    <source>
        <strain evidence="5">cv. Chinese Spring</strain>
    </source>
</reference>
<dbReference type="Pfam" id="PF00651">
    <property type="entry name" value="BTB"/>
    <property type="match status" value="1"/>
</dbReference>
<dbReference type="Gramene" id="TraesCS4A03G1074900.1">
    <property type="protein sequence ID" value="TraesCS4A03G1074900.1.CDS1"/>
    <property type="gene ID" value="TraesCS4A03G1074900"/>
</dbReference>
<gene>
    <name evidence="5" type="primary">LOC123083268</name>
</gene>
<dbReference type="GeneID" id="123083268"/>
<dbReference type="PROSITE" id="PS50097">
    <property type="entry name" value="BTB"/>
    <property type="match status" value="1"/>
</dbReference>
<feature type="domain" description="BTB" evidence="3">
    <location>
        <begin position="187"/>
        <end position="257"/>
    </location>
</feature>
<dbReference type="InterPro" id="IPR002083">
    <property type="entry name" value="MATH/TRAF_dom"/>
</dbReference>
<dbReference type="Gramene" id="TraesRN4A0101113000.1">
    <property type="protein sequence ID" value="TraesRN4A0101113000.1"/>
    <property type="gene ID" value="TraesRN4A0101113000"/>
</dbReference>
<dbReference type="Gramene" id="TraesJAG4A03G02200600.1">
    <property type="protein sequence ID" value="TraesJAG4A03G02200600.1.CDS1"/>
    <property type="gene ID" value="TraesJAG4A03G02200600"/>
</dbReference>
<dbReference type="OrthoDB" id="1040753at2759"/>
<dbReference type="PANTHER" id="PTHR26379:SF316">
    <property type="entry name" value="MATH DOMAIN-CONTAINING PROTEIN"/>
    <property type="match status" value="1"/>
</dbReference>
<feature type="domain" description="MATH" evidence="4">
    <location>
        <begin position="30"/>
        <end position="156"/>
    </location>
</feature>
<dbReference type="SUPFAM" id="SSF49599">
    <property type="entry name" value="TRAF domain-like"/>
    <property type="match status" value="1"/>
</dbReference>
<evidence type="ECO:0008006" key="7">
    <source>
        <dbReference type="Google" id="ProtNLM"/>
    </source>
</evidence>
<name>A0A3B6I232_WHEAT</name>
<dbReference type="Gene3D" id="3.30.710.10">
    <property type="entry name" value="Potassium Channel Kv1.1, Chain A"/>
    <property type="match status" value="1"/>
</dbReference>
<accession>A0A3B6I232</accession>
<dbReference type="Gramene" id="TraesWEE_scaffold_134197_01G000200.1">
    <property type="protein sequence ID" value="TraesWEE_scaffold_134197_01G000200.1"/>
    <property type="gene ID" value="TraesWEE_scaffold_134197_01G000200"/>
</dbReference>
<dbReference type="Gene3D" id="6.10.250.3030">
    <property type="match status" value="1"/>
</dbReference>
<dbReference type="InterPro" id="IPR056423">
    <property type="entry name" value="BACK_BPM_SPOP"/>
</dbReference>
<dbReference type="Gramene" id="TraesLAC4A03G02153510.1">
    <property type="protein sequence ID" value="TraesLAC4A03G02153510.1.CDS1"/>
    <property type="gene ID" value="TraesLAC4A03G02153510"/>
</dbReference>
<dbReference type="RefSeq" id="XP_044361285.1">
    <property type="nucleotide sequence ID" value="XM_044505350.1"/>
</dbReference>
<dbReference type="Gramene" id="TraesMAC4A03G02198250.1">
    <property type="protein sequence ID" value="TraesMAC4A03G02198250.1.CDS1"/>
    <property type="gene ID" value="TraesMAC4A03G02198250"/>
</dbReference>
<dbReference type="STRING" id="4565.A0A3B6I232"/>
<dbReference type="GO" id="GO:0016567">
    <property type="term" value="P:protein ubiquitination"/>
    <property type="evidence" value="ECO:0007669"/>
    <property type="project" value="InterPro"/>
</dbReference>
<reference evidence="5" key="2">
    <citation type="submission" date="2018-10" db="UniProtKB">
        <authorList>
            <consortium name="EnsemblPlants"/>
        </authorList>
    </citation>
    <scope>IDENTIFICATION</scope>
</reference>
<dbReference type="Pfam" id="PF24570">
    <property type="entry name" value="BACK_BPM_SPOP"/>
    <property type="match status" value="1"/>
</dbReference>
<dbReference type="SUPFAM" id="SSF54695">
    <property type="entry name" value="POZ domain"/>
    <property type="match status" value="1"/>
</dbReference>
<evidence type="ECO:0000313" key="6">
    <source>
        <dbReference type="Proteomes" id="UP000019116"/>
    </source>
</evidence>
<dbReference type="EnsemblPlants" id="TraesCS4A02G432500.1">
    <property type="protein sequence ID" value="TraesCS4A02G432500.1.cds1"/>
    <property type="gene ID" value="TraesCS4A02G432500"/>
</dbReference>
<comment type="similarity">
    <text evidence="2">Belongs to the Tdpoz family.</text>
</comment>
<dbReference type="InterPro" id="IPR008974">
    <property type="entry name" value="TRAF-like"/>
</dbReference>
<dbReference type="SMART" id="SM00225">
    <property type="entry name" value="BTB"/>
    <property type="match status" value="1"/>
</dbReference>
<protein>
    <recommendedName>
        <fullName evidence="7">BTB domain-containing protein</fullName>
    </recommendedName>
</protein>
<dbReference type="CDD" id="cd00121">
    <property type="entry name" value="MATH"/>
    <property type="match status" value="1"/>
</dbReference>
<dbReference type="Gramene" id="TraesSTA4A03G02196600.1">
    <property type="protein sequence ID" value="TraesSTA4A03G02196600.1.CDS1"/>
    <property type="gene ID" value="TraesSTA4A03G02196600"/>
</dbReference>
<dbReference type="InterPro" id="IPR045005">
    <property type="entry name" value="BPM1-6"/>
</dbReference>
<proteinExistence type="inferred from homology"/>
<dbReference type="Pfam" id="PF22486">
    <property type="entry name" value="MATH_2"/>
    <property type="match status" value="1"/>
</dbReference>
<organism evidence="5">
    <name type="scientific">Triticum aestivum</name>
    <name type="common">Wheat</name>
    <dbReference type="NCBI Taxonomy" id="4565"/>
    <lineage>
        <taxon>Eukaryota</taxon>
        <taxon>Viridiplantae</taxon>
        <taxon>Streptophyta</taxon>
        <taxon>Embryophyta</taxon>
        <taxon>Tracheophyta</taxon>
        <taxon>Spermatophyta</taxon>
        <taxon>Magnoliopsida</taxon>
        <taxon>Liliopsida</taxon>
        <taxon>Poales</taxon>
        <taxon>Poaceae</taxon>
        <taxon>BOP clade</taxon>
        <taxon>Pooideae</taxon>
        <taxon>Triticodae</taxon>
        <taxon>Triticeae</taxon>
        <taxon>Triticinae</taxon>
        <taxon>Triticum</taxon>
    </lineage>
</organism>
<dbReference type="PANTHER" id="PTHR26379">
    <property type="entry name" value="BTB/POZ AND MATH DOMAIN-CONTAINING PROTEIN 1"/>
    <property type="match status" value="1"/>
</dbReference>
<keyword evidence="6" id="KW-1185">Reference proteome</keyword>
<sequence>MSTSVILSAMRGAGRQQITASTVRAKLQASGSHVLRIEEFTRAREKLANGIAIMSSPFGAGGHDWFIQCYLNGVPGGAGNHISLFLQHDSHAKTGDATATYRMSILDKALKSSCTKFEQERHFRGDGWGWTEFIGLQDLDRDKHLVDDCLSILCDVTTADGLRAAAEPPFDLRGLPLAEAIWNRETPDVKIHLGDGETIAAHRWVLEARSPVLKADLALASNNATADHVRLLVNDMDADVCKALLRFIYTDSPATELETAPPKNVEQLLAAADRFQLEKLKLLCVEALCKTIDANSVAAALALAERHGCPTLREACAQFLMKNTPTREQPISTRVF</sequence>
<evidence type="ECO:0000256" key="2">
    <source>
        <dbReference type="ARBA" id="ARBA00010846"/>
    </source>
</evidence>
<evidence type="ECO:0000313" key="5">
    <source>
        <dbReference type="EnsemblPlants" id="TraesCS4A02G432500.1.cds1"/>
    </source>
</evidence>